<comment type="caution">
    <text evidence="4">The sequence shown here is derived from an EMBL/GenBank/DDBJ whole genome shotgun (WGS) entry which is preliminary data.</text>
</comment>
<dbReference type="SUPFAM" id="SSF56112">
    <property type="entry name" value="Protein kinase-like (PK-like)"/>
    <property type="match status" value="1"/>
</dbReference>
<evidence type="ECO:0000256" key="1">
    <source>
        <dbReference type="ARBA" id="ARBA00009670"/>
    </source>
</evidence>
<accession>A0A0M0K5J6</accession>
<name>A0A0M0K5J6_9EUKA</name>
<dbReference type="Pfam" id="PF03109">
    <property type="entry name" value="ABC1"/>
    <property type="match status" value="2"/>
</dbReference>
<evidence type="ECO:0000259" key="3">
    <source>
        <dbReference type="Pfam" id="PF03109"/>
    </source>
</evidence>
<feature type="chain" id="PRO_5005602485" description="ABC1 atypical kinase-like domain-containing protein" evidence="2">
    <location>
        <begin position="20"/>
        <end position="773"/>
    </location>
</feature>
<gene>
    <name evidence="4" type="ORF">Ctob_011850</name>
</gene>
<organism evidence="4 5">
    <name type="scientific">Chrysochromulina tobinii</name>
    <dbReference type="NCBI Taxonomy" id="1460289"/>
    <lineage>
        <taxon>Eukaryota</taxon>
        <taxon>Haptista</taxon>
        <taxon>Haptophyta</taxon>
        <taxon>Prymnesiophyceae</taxon>
        <taxon>Prymnesiales</taxon>
        <taxon>Chrysochromulinaceae</taxon>
        <taxon>Chrysochromulina</taxon>
    </lineage>
</organism>
<keyword evidence="2" id="KW-0732">Signal</keyword>
<dbReference type="InterPro" id="IPR011009">
    <property type="entry name" value="Kinase-like_dom_sf"/>
</dbReference>
<sequence length="773" mass="84980">MLVVLLLGCSSAAPRALRAASPLRVRPPLSVVQDPVSWWQRWRPLRNTDAQCASIVECAAEDAITRTQTTVEEAFNSASALVTSELARAEALAEETLNSATAASKELGSKVLDIVNQTSNALVSPAAASQRESDPLLRLSSLVRGILGSLPGMLLASRTIEIWTFVADIAFKIALANRSGEKERKEAVGEELCEGLLRLGPTFIKLGQILSTRYDILPYDYVKALERLQDAVPPFDGQLAYQTVVDEVGADKFASFDMKPIAAASLGQVHLATTADGTRVAVKVQRPGLRALFDADLQNLKVLAEMLRRLDGSPDSMLRDWREIFESNAKILYVEIDYTKEAPDDLPCMHVLTTARSPHRYEEIDYRKEAANGERFARNFQGVEWVKVPEPVPSLSSARVLTMEYVPGTKISDVRTIRSLGLDPTVLARLSGEAFMIQLLRHGFFHCDPHPGNIAVDTKGPSGSARLVFYDFGMVDELSPSFRKALVDGFFALYEGNAKEIVDALIAGELLGGRVDRVSVESITRFFLGSFRERLALDRASAMTSEEREQMRMSTMRQIGNELAAVASDRPFRYPRALPYVLRAFNALEGVGKALDPNYDVTRIAKRYLTELIDLRDGSAAITAIKKAQYRLGWRRADLASVVQAPRRVTQVYETLTKLESGELQLRVRALELERAMVRNSVMQRASLFAILTCCSLNVATILCSAAASAGASPALAGLQVLARRIAFGSAAYFSVRVLMAIRTFGKLQRGENEGNLNEYLLESKRGGLAARV</sequence>
<evidence type="ECO:0000256" key="2">
    <source>
        <dbReference type="SAM" id="SignalP"/>
    </source>
</evidence>
<dbReference type="PANTHER" id="PTHR10566">
    <property type="entry name" value="CHAPERONE-ACTIVITY OF BC1 COMPLEX CABC1 -RELATED"/>
    <property type="match status" value="1"/>
</dbReference>
<evidence type="ECO:0000313" key="5">
    <source>
        <dbReference type="Proteomes" id="UP000037460"/>
    </source>
</evidence>
<reference evidence="5" key="1">
    <citation type="journal article" date="2015" name="PLoS Genet.">
        <title>Genome Sequence and Transcriptome Analyses of Chrysochromulina tobin: Metabolic Tools for Enhanced Algal Fitness in the Prominent Order Prymnesiales (Haptophyceae).</title>
        <authorList>
            <person name="Hovde B.T."/>
            <person name="Deodato C.R."/>
            <person name="Hunsperger H.M."/>
            <person name="Ryken S.A."/>
            <person name="Yost W."/>
            <person name="Jha R.K."/>
            <person name="Patterson J."/>
            <person name="Monnat R.J. Jr."/>
            <person name="Barlow S.B."/>
            <person name="Starkenburg S.R."/>
            <person name="Cattolico R.A."/>
        </authorList>
    </citation>
    <scope>NUCLEOTIDE SEQUENCE</scope>
    <source>
        <strain evidence="5">CCMP291</strain>
    </source>
</reference>
<feature type="signal peptide" evidence="2">
    <location>
        <begin position="1"/>
        <end position="19"/>
    </location>
</feature>
<dbReference type="InterPro" id="IPR004147">
    <property type="entry name" value="ABC1_dom"/>
</dbReference>
<keyword evidence="5" id="KW-1185">Reference proteome</keyword>
<dbReference type="InterPro" id="IPR050154">
    <property type="entry name" value="UbiB_kinase"/>
</dbReference>
<feature type="domain" description="ABC1 atypical kinase-like" evidence="3">
    <location>
        <begin position="227"/>
        <end position="342"/>
    </location>
</feature>
<dbReference type="CDD" id="cd05121">
    <property type="entry name" value="ABC1_ADCK3-like"/>
    <property type="match status" value="1"/>
</dbReference>
<feature type="domain" description="ABC1 atypical kinase-like" evidence="3">
    <location>
        <begin position="361"/>
        <end position="503"/>
    </location>
</feature>
<comment type="similarity">
    <text evidence="1">Belongs to the protein kinase superfamily. ADCK protein kinase family.</text>
</comment>
<dbReference type="AlphaFoldDB" id="A0A0M0K5J6"/>
<dbReference type="EMBL" id="JWZX01001396">
    <property type="protein sequence ID" value="KOO33877.1"/>
    <property type="molecule type" value="Genomic_DNA"/>
</dbReference>
<proteinExistence type="inferred from homology"/>
<dbReference type="OrthoDB" id="427480at2759"/>
<evidence type="ECO:0000313" key="4">
    <source>
        <dbReference type="EMBL" id="KOO33877.1"/>
    </source>
</evidence>
<protein>
    <recommendedName>
        <fullName evidence="3">ABC1 atypical kinase-like domain-containing protein</fullName>
    </recommendedName>
</protein>
<dbReference type="Proteomes" id="UP000037460">
    <property type="component" value="Unassembled WGS sequence"/>
</dbReference>
<dbReference type="PANTHER" id="PTHR10566:SF113">
    <property type="entry name" value="PROTEIN ACTIVITY OF BC1 COMPLEX KINASE 7, CHLOROPLASTIC"/>
    <property type="match status" value="1"/>
</dbReference>